<dbReference type="EMBL" id="FPHJ01000049">
    <property type="protein sequence ID" value="SFV65848.1"/>
    <property type="molecule type" value="Genomic_DNA"/>
</dbReference>
<proteinExistence type="inferred from homology"/>
<dbReference type="InterPro" id="IPR028998">
    <property type="entry name" value="RimP_C"/>
</dbReference>
<gene>
    <name evidence="5" type="ORF">MNB_SUP05-5-577</name>
</gene>
<dbReference type="PANTHER" id="PTHR33867">
    <property type="entry name" value="RIBOSOME MATURATION FACTOR RIMP"/>
    <property type="match status" value="1"/>
</dbReference>
<dbReference type="SUPFAM" id="SSF74942">
    <property type="entry name" value="YhbC-like, C-terminal domain"/>
    <property type="match status" value="1"/>
</dbReference>
<dbReference type="GO" id="GO:0005829">
    <property type="term" value="C:cytosol"/>
    <property type="evidence" value="ECO:0007669"/>
    <property type="project" value="TreeGrafter"/>
</dbReference>
<dbReference type="FunFam" id="3.30.300.70:FF:000001">
    <property type="entry name" value="Ribosome maturation factor RimP"/>
    <property type="match status" value="1"/>
</dbReference>
<dbReference type="InterPro" id="IPR035956">
    <property type="entry name" value="RimP_N_sf"/>
</dbReference>
<dbReference type="Gene3D" id="2.30.30.180">
    <property type="entry name" value="Ribosome maturation factor RimP, C-terminal domain"/>
    <property type="match status" value="1"/>
</dbReference>
<dbReference type="PANTHER" id="PTHR33867:SF1">
    <property type="entry name" value="RIBOSOME MATURATION FACTOR RIMP"/>
    <property type="match status" value="1"/>
</dbReference>
<dbReference type="Gene3D" id="3.30.300.70">
    <property type="entry name" value="RimP-like superfamily, N-terminal"/>
    <property type="match status" value="1"/>
</dbReference>
<evidence type="ECO:0000313" key="5">
    <source>
        <dbReference type="EMBL" id="SFV65848.1"/>
    </source>
</evidence>
<keyword evidence="1" id="KW-0963">Cytoplasm</keyword>
<dbReference type="AlphaFoldDB" id="A0A1W1CJ15"/>
<reference evidence="5" key="1">
    <citation type="submission" date="2016-10" db="EMBL/GenBank/DDBJ databases">
        <authorList>
            <person name="de Groot N.N."/>
        </authorList>
    </citation>
    <scope>NUCLEOTIDE SEQUENCE</scope>
</reference>
<keyword evidence="2" id="KW-0690">Ribosome biogenesis</keyword>
<dbReference type="InterPro" id="IPR036847">
    <property type="entry name" value="RimP_C_sf"/>
</dbReference>
<dbReference type="NCBIfam" id="NF000927">
    <property type="entry name" value="PRK00092.1-1"/>
    <property type="match status" value="1"/>
</dbReference>
<dbReference type="Pfam" id="PF17384">
    <property type="entry name" value="DUF150_C"/>
    <property type="match status" value="1"/>
</dbReference>
<protein>
    <submittedName>
        <fullName evidence="5">FIG000325: clustered with transcription termination protein NusA</fullName>
    </submittedName>
</protein>
<feature type="domain" description="Ribosome maturation factor RimP C-terminal" evidence="4">
    <location>
        <begin position="86"/>
        <end position="150"/>
    </location>
</feature>
<dbReference type="SUPFAM" id="SSF75420">
    <property type="entry name" value="YhbC-like, N-terminal domain"/>
    <property type="match status" value="1"/>
</dbReference>
<name>A0A1W1CJ15_9ZZZZ</name>
<dbReference type="InterPro" id="IPR028989">
    <property type="entry name" value="RimP_N"/>
</dbReference>
<dbReference type="GO" id="GO:0000028">
    <property type="term" value="P:ribosomal small subunit assembly"/>
    <property type="evidence" value="ECO:0007669"/>
    <property type="project" value="TreeGrafter"/>
</dbReference>
<dbReference type="InterPro" id="IPR003728">
    <property type="entry name" value="Ribosome_maturation_RimP"/>
</dbReference>
<evidence type="ECO:0000256" key="1">
    <source>
        <dbReference type="ARBA" id="ARBA00022490"/>
    </source>
</evidence>
<evidence type="ECO:0000256" key="2">
    <source>
        <dbReference type="ARBA" id="ARBA00022517"/>
    </source>
</evidence>
<evidence type="ECO:0000259" key="3">
    <source>
        <dbReference type="Pfam" id="PF02576"/>
    </source>
</evidence>
<dbReference type="Pfam" id="PF02576">
    <property type="entry name" value="RimP_N"/>
    <property type="match status" value="1"/>
</dbReference>
<organism evidence="5">
    <name type="scientific">hydrothermal vent metagenome</name>
    <dbReference type="NCBI Taxonomy" id="652676"/>
    <lineage>
        <taxon>unclassified sequences</taxon>
        <taxon>metagenomes</taxon>
        <taxon>ecological metagenomes</taxon>
    </lineage>
</organism>
<dbReference type="GO" id="GO:0006412">
    <property type="term" value="P:translation"/>
    <property type="evidence" value="ECO:0007669"/>
    <property type="project" value="TreeGrafter"/>
</dbReference>
<accession>A0A1W1CJ15</accession>
<feature type="domain" description="Ribosome maturation factor RimP N-terminal" evidence="3">
    <location>
        <begin position="11"/>
        <end position="83"/>
    </location>
</feature>
<dbReference type="CDD" id="cd01734">
    <property type="entry name" value="YlxS_C"/>
    <property type="match status" value="1"/>
</dbReference>
<evidence type="ECO:0000259" key="4">
    <source>
        <dbReference type="Pfam" id="PF17384"/>
    </source>
</evidence>
<sequence length="154" mass="17594">MSPLIEKIESLISPSIETLGFELVGVEFIRNGKYSVLRVYIDSENGINVNDCSEVSHQISSILDVEDPISNEYTLEVSSPGIERPLFKLRDYQKFLGHTVNIRLKHTVDKKRKILGEITKISEKDNQIYITNLTDNIIVKLTNIDKAHLVYDNF</sequence>
<dbReference type="HAMAP" id="MF_01077">
    <property type="entry name" value="RimP"/>
    <property type="match status" value="1"/>
</dbReference>